<feature type="domain" description="CRM" evidence="9">
    <location>
        <begin position="424"/>
        <end position="527"/>
    </location>
</feature>
<evidence type="ECO:0000256" key="7">
    <source>
        <dbReference type="SAM" id="Coils"/>
    </source>
</evidence>
<keyword evidence="6" id="KW-0694">RNA-binding</keyword>
<dbReference type="GO" id="GO:0006397">
    <property type="term" value="P:mRNA processing"/>
    <property type="evidence" value="ECO:0007669"/>
    <property type="project" value="UniProtKB-KW"/>
</dbReference>
<dbReference type="Proteomes" id="UP000886885">
    <property type="component" value="Chromosome 17D"/>
</dbReference>
<evidence type="ECO:0000256" key="1">
    <source>
        <dbReference type="ARBA" id="ARBA00022664"/>
    </source>
</evidence>
<dbReference type="InterPro" id="IPR045278">
    <property type="entry name" value="CRS1/CFM2/CFM3"/>
</dbReference>
<dbReference type="PANTHER" id="PTHR31846:SF10">
    <property type="entry name" value="CHLOROPLASTIC GROUP IIA INTRON SPLICING FACILITATOR CRS1, CHLOROPLASTIC"/>
    <property type="match status" value="1"/>
</dbReference>
<evidence type="ECO:0000256" key="5">
    <source>
        <dbReference type="ARBA" id="ARBA00023274"/>
    </source>
</evidence>
<dbReference type="InterPro" id="IPR001890">
    <property type="entry name" value="RNA-binding_CRM"/>
</dbReference>
<dbReference type="GO" id="GO:1990904">
    <property type="term" value="C:ribonucleoprotein complex"/>
    <property type="evidence" value="ECO:0007669"/>
    <property type="project" value="UniProtKB-KW"/>
</dbReference>
<comment type="caution">
    <text evidence="10">The sequence shown here is derived from an EMBL/GenBank/DDBJ whole genome shotgun (WGS) entry which is preliminary data.</text>
</comment>
<accession>A0A8X8C3Z3</accession>
<feature type="transmembrane region" description="Helical" evidence="8">
    <location>
        <begin position="760"/>
        <end position="781"/>
    </location>
</feature>
<dbReference type="GO" id="GO:0000375">
    <property type="term" value="P:RNA splicing, via transesterification reactions"/>
    <property type="evidence" value="ECO:0007669"/>
    <property type="project" value="InterPro"/>
</dbReference>
<feature type="coiled-coil region" evidence="7">
    <location>
        <begin position="584"/>
        <end position="615"/>
    </location>
</feature>
<feature type="domain" description="CRM" evidence="9">
    <location>
        <begin position="239"/>
        <end position="335"/>
    </location>
</feature>
<organism evidence="10 11">
    <name type="scientific">Populus tomentosa</name>
    <name type="common">Chinese white poplar</name>
    <dbReference type="NCBI Taxonomy" id="118781"/>
    <lineage>
        <taxon>Eukaryota</taxon>
        <taxon>Viridiplantae</taxon>
        <taxon>Streptophyta</taxon>
        <taxon>Embryophyta</taxon>
        <taxon>Tracheophyta</taxon>
        <taxon>Spermatophyta</taxon>
        <taxon>Magnoliopsida</taxon>
        <taxon>eudicotyledons</taxon>
        <taxon>Gunneridae</taxon>
        <taxon>Pentapetalae</taxon>
        <taxon>rosids</taxon>
        <taxon>fabids</taxon>
        <taxon>Malpighiales</taxon>
        <taxon>Salicaceae</taxon>
        <taxon>Saliceae</taxon>
        <taxon>Populus</taxon>
    </lineage>
</organism>
<gene>
    <name evidence="10" type="ORF">POTOM_055276</name>
</gene>
<keyword evidence="3" id="KW-0809">Transit peptide</keyword>
<evidence type="ECO:0000256" key="6">
    <source>
        <dbReference type="PROSITE-ProRule" id="PRU00626"/>
    </source>
</evidence>
<feature type="domain" description="CRM" evidence="9">
    <location>
        <begin position="640"/>
        <end position="740"/>
    </location>
</feature>
<dbReference type="SMART" id="SM01103">
    <property type="entry name" value="CRS1_YhbY"/>
    <property type="match status" value="3"/>
</dbReference>
<dbReference type="GO" id="GO:0003729">
    <property type="term" value="F:mRNA binding"/>
    <property type="evidence" value="ECO:0007669"/>
    <property type="project" value="InterPro"/>
</dbReference>
<dbReference type="OrthoDB" id="551352at2759"/>
<keyword evidence="4" id="KW-0508">mRNA splicing</keyword>
<proteinExistence type="predicted"/>
<keyword evidence="11" id="KW-1185">Reference proteome</keyword>
<evidence type="ECO:0000256" key="3">
    <source>
        <dbReference type="ARBA" id="ARBA00022946"/>
    </source>
</evidence>
<keyword evidence="1" id="KW-0507">mRNA processing</keyword>
<keyword evidence="8" id="KW-0472">Membrane</keyword>
<dbReference type="Pfam" id="PF01985">
    <property type="entry name" value="CRS1_YhbY"/>
    <property type="match status" value="3"/>
</dbReference>
<keyword evidence="5" id="KW-0687">Ribonucleoprotein</keyword>
<evidence type="ECO:0000256" key="4">
    <source>
        <dbReference type="ARBA" id="ARBA00023187"/>
    </source>
</evidence>
<evidence type="ECO:0000256" key="2">
    <source>
        <dbReference type="ARBA" id="ARBA00022737"/>
    </source>
</evidence>
<dbReference type="PROSITE" id="PS51295">
    <property type="entry name" value="CRM"/>
    <property type="match status" value="3"/>
</dbReference>
<sequence length="863" mass="98975">MASSALCLKFFSSYTPITSSLNPTTKKHGNTTLNNAQITTPSFMFANNNKELAVLTNPISQSNATTNVKVPTPPWIKGPLILQPHELLNLTNPKNKKPIKNDKIEKDDKALTAKESGVRGNKAMIQIVKSVERLQRDENLKDTQEISESGESLKQLGKERILSVFGDKRIVRSIEKLQKDQNLKETPENSGGFEIGEGLKQLNGDGVLGFREKKLPWVREERVGNWRMKKEKVVSKAELSLDKELLERLRGEAAKMRTWVKVKKAGVTQSVVDEIRLTWRTSELAMIKFYMPLCRNMNRARDIVEMKTGGLVVWTRKDFHIVYRGCNYHWKKNFNTATIEESFPRNGGEEESISAGILMEADLNTQPINGSLFERETDRLLDGLGPRFVDWWMRKPLPVDADLLPEVVKGLRSPSRLCPPRMRSELKDDELTYLRKLAQSLPTHFVLGRNRRLQGLAAAILKLWEKTIIAKIAVKWGVPNTNNEQMADELKATPHLLSLTGGVLLLRNKFFIILYRGKDFLPGQVANVIMDREIALRKCQTNEEGARMKAIETSYMPGGPTNTSRSGTLYEFQEFQIKFQKTAKGDSEIQLEAYKEKLERELRNQEYRLRILKSKIEKPARDLSKLNSAWVPSPRDADQGIMTEEERECFRKIGLKLRGSLVLGRRGVFEGVMEGLHQHWKHREVVKVITMQRVFSQVIHTATLLEAESDGILVSVDKIKEGHAIIIYRGKNYKRPPRLLKKNLLTKREALKRSLLIQRVGMSLSLTLFFPLLVLLSRFYGCIRDGSQSLKFFANQRERVISELKLKLELGLIFHEDRSLKNMKQRQSFIDPRKNILKVIHYELIVDHIVIPHDIRECSEDFR</sequence>
<reference evidence="10" key="1">
    <citation type="journal article" date="2020" name="bioRxiv">
        <title>Hybrid origin of Populus tomentosa Carr. identified through genome sequencing and phylogenomic analysis.</title>
        <authorList>
            <person name="An X."/>
            <person name="Gao K."/>
            <person name="Chen Z."/>
            <person name="Li J."/>
            <person name="Yang X."/>
            <person name="Yang X."/>
            <person name="Zhou J."/>
            <person name="Guo T."/>
            <person name="Zhao T."/>
            <person name="Huang S."/>
            <person name="Miao D."/>
            <person name="Khan W.U."/>
            <person name="Rao P."/>
            <person name="Ye M."/>
            <person name="Lei B."/>
            <person name="Liao W."/>
            <person name="Wang J."/>
            <person name="Ji L."/>
            <person name="Li Y."/>
            <person name="Guo B."/>
            <person name="Mustafa N.S."/>
            <person name="Li S."/>
            <person name="Yun Q."/>
            <person name="Keller S.R."/>
            <person name="Mao J."/>
            <person name="Zhang R."/>
            <person name="Strauss S.H."/>
        </authorList>
    </citation>
    <scope>NUCLEOTIDE SEQUENCE</scope>
    <source>
        <strain evidence="10">GM15</strain>
        <tissue evidence="10">Leaf</tissue>
    </source>
</reference>
<dbReference type="EMBL" id="JAAWWB010000034">
    <property type="protein sequence ID" value="KAG6741994.1"/>
    <property type="molecule type" value="Genomic_DNA"/>
</dbReference>
<name>A0A8X8C3Z3_POPTO</name>
<keyword evidence="2" id="KW-0677">Repeat</keyword>
<dbReference type="AlphaFoldDB" id="A0A8X8C3Z3"/>
<keyword evidence="8" id="KW-0812">Transmembrane</keyword>
<evidence type="ECO:0000313" key="10">
    <source>
        <dbReference type="EMBL" id="KAG6741994.1"/>
    </source>
</evidence>
<keyword evidence="8" id="KW-1133">Transmembrane helix</keyword>
<evidence type="ECO:0000313" key="11">
    <source>
        <dbReference type="Proteomes" id="UP000886885"/>
    </source>
</evidence>
<evidence type="ECO:0000256" key="8">
    <source>
        <dbReference type="SAM" id="Phobius"/>
    </source>
</evidence>
<protein>
    <recommendedName>
        <fullName evidence="9">CRM domain-containing protein</fullName>
    </recommendedName>
</protein>
<keyword evidence="7" id="KW-0175">Coiled coil</keyword>
<dbReference type="PANTHER" id="PTHR31846">
    <property type="entry name" value="CRS1 / YHBY (CRM) DOMAIN-CONTAINING PROTEIN"/>
    <property type="match status" value="1"/>
</dbReference>
<evidence type="ECO:0000259" key="9">
    <source>
        <dbReference type="PROSITE" id="PS51295"/>
    </source>
</evidence>